<comment type="caution">
    <text evidence="1">The sequence shown here is derived from an EMBL/GenBank/DDBJ whole genome shotgun (WGS) entry which is preliminary data.</text>
</comment>
<sequence>MVIENVFNVLEKKNPFQRLIMESRCVDCSFSDRLGYQWKLSLLEGADKNDDSAWEDKTDWADYTQATGLESVQLVIEAGYLIPEGCTDYS</sequence>
<name>A0A9W9Z274_9CNID</name>
<evidence type="ECO:0000313" key="2">
    <source>
        <dbReference type="Proteomes" id="UP001163046"/>
    </source>
</evidence>
<accession>A0A9W9Z274</accession>
<gene>
    <name evidence="1" type="ORF">OS493_009326</name>
</gene>
<dbReference type="EMBL" id="MU826829">
    <property type="protein sequence ID" value="KAJ7373998.1"/>
    <property type="molecule type" value="Genomic_DNA"/>
</dbReference>
<keyword evidence="2" id="KW-1185">Reference proteome</keyword>
<dbReference type="Proteomes" id="UP001163046">
    <property type="component" value="Unassembled WGS sequence"/>
</dbReference>
<protein>
    <submittedName>
        <fullName evidence="1">Uncharacterized protein</fullName>
    </submittedName>
</protein>
<dbReference type="AlphaFoldDB" id="A0A9W9Z274"/>
<organism evidence="1 2">
    <name type="scientific">Desmophyllum pertusum</name>
    <dbReference type="NCBI Taxonomy" id="174260"/>
    <lineage>
        <taxon>Eukaryota</taxon>
        <taxon>Metazoa</taxon>
        <taxon>Cnidaria</taxon>
        <taxon>Anthozoa</taxon>
        <taxon>Hexacorallia</taxon>
        <taxon>Scleractinia</taxon>
        <taxon>Caryophylliina</taxon>
        <taxon>Caryophylliidae</taxon>
        <taxon>Desmophyllum</taxon>
    </lineage>
</organism>
<evidence type="ECO:0000313" key="1">
    <source>
        <dbReference type="EMBL" id="KAJ7373998.1"/>
    </source>
</evidence>
<reference evidence="1" key="1">
    <citation type="submission" date="2023-01" db="EMBL/GenBank/DDBJ databases">
        <title>Genome assembly of the deep-sea coral Lophelia pertusa.</title>
        <authorList>
            <person name="Herrera S."/>
            <person name="Cordes E."/>
        </authorList>
    </citation>
    <scope>NUCLEOTIDE SEQUENCE</scope>
    <source>
        <strain evidence="1">USNM1676648</strain>
        <tissue evidence="1">Polyp</tissue>
    </source>
</reference>
<proteinExistence type="predicted"/>